<reference evidence="2" key="1">
    <citation type="journal article" date="2021" name="Proc. Natl. Acad. Sci. U.S.A.">
        <title>A Catalog of Tens of Thousands of Viruses from Human Metagenomes Reveals Hidden Associations with Chronic Diseases.</title>
        <authorList>
            <person name="Tisza M.J."/>
            <person name="Buck C.B."/>
        </authorList>
    </citation>
    <scope>NUCLEOTIDE SEQUENCE</scope>
    <source>
        <strain evidence="2">CtxOS2</strain>
    </source>
</reference>
<name>A0A8S5MAY3_9CAUD</name>
<evidence type="ECO:0000313" key="2">
    <source>
        <dbReference type="EMBL" id="DAD79380.1"/>
    </source>
</evidence>
<dbReference type="Pfam" id="PF06114">
    <property type="entry name" value="Peptidase_M78"/>
    <property type="match status" value="1"/>
</dbReference>
<accession>A0A8S5MAY3</accession>
<evidence type="ECO:0000259" key="1">
    <source>
        <dbReference type="Pfam" id="PF06114"/>
    </source>
</evidence>
<protein>
    <submittedName>
        <fullName evidence="2">IrrE protein</fullName>
    </submittedName>
</protein>
<sequence length="150" mass="17470">MKRMYPIVLDIIKENRSNDPDVIAKNLRISVHYRSLPKHLKGLLIKTPFSKDIVINSKIDINHKKVALAHELGHVILHKGGYNLFDIDLLTDRDKKEKEYQANKFAFLLVAHTCLRNSPKMIDSIRNEKELTFNDTIELLKIFERTGCYI</sequence>
<feature type="domain" description="IrrE N-terminal-like" evidence="1">
    <location>
        <begin position="25"/>
        <end position="109"/>
    </location>
</feature>
<dbReference type="Gene3D" id="1.10.10.2910">
    <property type="match status" value="1"/>
</dbReference>
<dbReference type="EMBL" id="BK014864">
    <property type="protein sequence ID" value="DAD79380.1"/>
    <property type="molecule type" value="Genomic_DNA"/>
</dbReference>
<dbReference type="InterPro" id="IPR010359">
    <property type="entry name" value="IrrE_HExxH"/>
</dbReference>
<organism evidence="2">
    <name type="scientific">Podoviridae sp. ctxOS2</name>
    <dbReference type="NCBI Taxonomy" id="2826590"/>
    <lineage>
        <taxon>Viruses</taxon>
        <taxon>Duplodnaviria</taxon>
        <taxon>Heunggongvirae</taxon>
        <taxon>Uroviricota</taxon>
        <taxon>Caudoviricetes</taxon>
    </lineage>
</organism>
<proteinExistence type="predicted"/>